<name>A0A183GPG9_HELPZ</name>
<proteinExistence type="predicted"/>
<accession>A0A183GPG9</accession>
<dbReference type="OrthoDB" id="771045at2759"/>
<dbReference type="AlphaFoldDB" id="A0A183GPG9"/>
<accession>A0A3P8EMG7</accession>
<sequence>MISQQQLRVIIFYDWCRGSNASTTASNTTDAFGEGTVMEMKMLLWTVGVTRLDGVRNDTIRQRFGVVPISGTVREARLRWYNHALRASNDTVREPKPWGTWKAAQKSPEATFARYVNWRHHTRRADPAVKRDRR</sequence>
<protein>
    <submittedName>
        <fullName evidence="3">HTH_48 domain-containing protein</fullName>
    </submittedName>
</protein>
<gene>
    <name evidence="1" type="ORF">HPBE_LOCUS24588</name>
</gene>
<evidence type="ECO:0000313" key="2">
    <source>
        <dbReference type="Proteomes" id="UP000050761"/>
    </source>
</evidence>
<dbReference type="Proteomes" id="UP000050761">
    <property type="component" value="Unassembled WGS sequence"/>
</dbReference>
<reference evidence="1 2" key="1">
    <citation type="submission" date="2018-11" db="EMBL/GenBank/DDBJ databases">
        <authorList>
            <consortium name="Pathogen Informatics"/>
        </authorList>
    </citation>
    <scope>NUCLEOTIDE SEQUENCE [LARGE SCALE GENOMIC DNA]</scope>
</reference>
<evidence type="ECO:0000313" key="1">
    <source>
        <dbReference type="EMBL" id="VDP46084.1"/>
    </source>
</evidence>
<reference evidence="3" key="2">
    <citation type="submission" date="2019-09" db="UniProtKB">
        <authorList>
            <consortium name="WormBaseParasite"/>
        </authorList>
    </citation>
    <scope>IDENTIFICATION</scope>
</reference>
<dbReference type="WBParaSite" id="HPBE_0002458901-mRNA-1">
    <property type="protein sequence ID" value="HPBE_0002458901-mRNA-1"/>
    <property type="gene ID" value="HPBE_0002458901"/>
</dbReference>
<keyword evidence="2" id="KW-1185">Reference proteome</keyword>
<evidence type="ECO:0000313" key="3">
    <source>
        <dbReference type="WBParaSite" id="HPBE_0002458901-mRNA-1"/>
    </source>
</evidence>
<dbReference type="EMBL" id="UZAH01036556">
    <property type="protein sequence ID" value="VDP46084.1"/>
    <property type="molecule type" value="Genomic_DNA"/>
</dbReference>
<organism evidence="2 3">
    <name type="scientific">Heligmosomoides polygyrus</name>
    <name type="common">Parasitic roundworm</name>
    <dbReference type="NCBI Taxonomy" id="6339"/>
    <lineage>
        <taxon>Eukaryota</taxon>
        <taxon>Metazoa</taxon>
        <taxon>Ecdysozoa</taxon>
        <taxon>Nematoda</taxon>
        <taxon>Chromadorea</taxon>
        <taxon>Rhabditida</taxon>
        <taxon>Rhabditina</taxon>
        <taxon>Rhabditomorpha</taxon>
        <taxon>Strongyloidea</taxon>
        <taxon>Heligmosomidae</taxon>
        <taxon>Heligmosomoides</taxon>
    </lineage>
</organism>